<dbReference type="SUPFAM" id="SSF82199">
    <property type="entry name" value="SET domain"/>
    <property type="match status" value="1"/>
</dbReference>
<accession>A0A7C8NT06</accession>
<name>A0A7C8NT06_ORBOL</name>
<dbReference type="InterPro" id="IPR053201">
    <property type="entry name" value="Flavunoidine_N-MTase"/>
</dbReference>
<comment type="caution">
    <text evidence="1">The sequence shown here is derived from an EMBL/GenBank/DDBJ whole genome shotgun (WGS) entry which is preliminary data.</text>
</comment>
<proteinExistence type="predicted"/>
<organism evidence="1 2">
    <name type="scientific">Orbilia oligospora</name>
    <name type="common">Nematode-trapping fungus</name>
    <name type="synonym">Arthrobotrys oligospora</name>
    <dbReference type="NCBI Taxonomy" id="2813651"/>
    <lineage>
        <taxon>Eukaryota</taxon>
        <taxon>Fungi</taxon>
        <taxon>Dikarya</taxon>
        <taxon>Ascomycota</taxon>
        <taxon>Pezizomycotina</taxon>
        <taxon>Orbiliomycetes</taxon>
        <taxon>Orbiliales</taxon>
        <taxon>Orbiliaceae</taxon>
        <taxon>Orbilia</taxon>
    </lineage>
</organism>
<evidence type="ECO:0008006" key="3">
    <source>
        <dbReference type="Google" id="ProtNLM"/>
    </source>
</evidence>
<dbReference type="PANTHER" id="PTHR12350">
    <property type="entry name" value="HISTONE-LYSINE N-METHYLTRANSFERASE-RELATED"/>
    <property type="match status" value="1"/>
</dbReference>
<evidence type="ECO:0000313" key="1">
    <source>
        <dbReference type="EMBL" id="KAF3130274.1"/>
    </source>
</evidence>
<evidence type="ECO:0000313" key="2">
    <source>
        <dbReference type="Proteomes" id="UP000480548"/>
    </source>
</evidence>
<reference evidence="1 2" key="1">
    <citation type="submission" date="2019-06" db="EMBL/GenBank/DDBJ databases">
        <authorList>
            <person name="Palmer J.M."/>
        </authorList>
    </citation>
    <scope>NUCLEOTIDE SEQUENCE [LARGE SCALE GENOMIC DNA]</scope>
    <source>
        <strain evidence="1 2">TWF703</strain>
    </source>
</reference>
<dbReference type="EMBL" id="WIQZ01000055">
    <property type="protein sequence ID" value="KAF3130274.1"/>
    <property type="molecule type" value="Genomic_DNA"/>
</dbReference>
<dbReference type="InterPro" id="IPR046341">
    <property type="entry name" value="SET_dom_sf"/>
</dbReference>
<gene>
    <name evidence="1" type="ORF">TWF703_008262</name>
</gene>
<dbReference type="AlphaFoldDB" id="A0A7C8NT06"/>
<dbReference type="PANTHER" id="PTHR12350:SF19">
    <property type="entry name" value="SET DOMAIN-CONTAINING PROTEIN"/>
    <property type="match status" value="1"/>
</dbReference>
<protein>
    <recommendedName>
        <fullName evidence="3">SET domain-containing protein</fullName>
    </recommendedName>
</protein>
<dbReference type="Proteomes" id="UP000480548">
    <property type="component" value="Unassembled WGS sequence"/>
</dbReference>
<sequence>MTVEQVPHWVQPSHPNFITIKTYKEGSFSKYASASNPVPANTVVADFSAATPASEKAYSSVQVSETDHIELNSDLLYANHSCNPNVVFDTDKGEVRTGARYVPTKVLSGQFINSHIRRLQEKRDAAAGKA</sequence>